<evidence type="ECO:0000256" key="5">
    <source>
        <dbReference type="SAM" id="SignalP"/>
    </source>
</evidence>
<comment type="caution">
    <text evidence="7">The sequence shown here is derived from an EMBL/GenBank/DDBJ whole genome shotgun (WGS) entry which is preliminary data.</text>
</comment>
<sequence>MNRLLTLAFTACMSLAALTAAHAEPLKIGMAPEPYAPFEWKEADGTWKGFEIDLGKAICADIKRECVIVEIAWDGLIPALQTKKIDVIINSMTITEERKKVIDFSDPYYSTVPAFIGPKGTEVELTKEWMSGKSIGVQIATTQAAYIEKVYGDVAEIRTYATQDEANADLVAGRVDLVIADKAPLAEFLKTDAAKDLGMLADVTDGGLVTAGAGVNKDNKELLAQLNTSIAKLLKSGEYDKLAKPYFDYDIYGLPRK</sequence>
<dbReference type="InterPro" id="IPR018313">
    <property type="entry name" value="SBP_3_CS"/>
</dbReference>
<dbReference type="PANTHER" id="PTHR35936:SF17">
    <property type="entry name" value="ARGININE-BINDING EXTRACELLULAR PROTEIN ARTP"/>
    <property type="match status" value="1"/>
</dbReference>
<feature type="chain" id="PRO_5037872935" evidence="5">
    <location>
        <begin position="24"/>
        <end position="257"/>
    </location>
</feature>
<evidence type="ECO:0000259" key="6">
    <source>
        <dbReference type="SMART" id="SM00062"/>
    </source>
</evidence>
<dbReference type="PANTHER" id="PTHR35936">
    <property type="entry name" value="MEMBRANE-BOUND LYTIC MUREIN TRANSGLYCOSYLASE F"/>
    <property type="match status" value="1"/>
</dbReference>
<feature type="domain" description="Solute-binding protein family 3/N-terminal" evidence="6">
    <location>
        <begin position="25"/>
        <end position="250"/>
    </location>
</feature>
<evidence type="ECO:0000313" key="7">
    <source>
        <dbReference type="EMBL" id="MBL0373941.1"/>
    </source>
</evidence>
<keyword evidence="3 5" id="KW-0732">Signal</keyword>
<dbReference type="Pfam" id="PF00497">
    <property type="entry name" value="SBP_bac_3"/>
    <property type="match status" value="1"/>
</dbReference>
<reference evidence="7" key="1">
    <citation type="submission" date="2021-01" db="EMBL/GenBank/DDBJ databases">
        <title>Rhizobium sp. strain KVB221 16S ribosomal RNA gene Genome sequencing and assembly.</title>
        <authorList>
            <person name="Kang M."/>
        </authorList>
    </citation>
    <scope>NUCLEOTIDE SEQUENCE</scope>
    <source>
        <strain evidence="7">KVB221</strain>
    </source>
</reference>
<comment type="similarity">
    <text evidence="2 4">Belongs to the bacterial solute-binding protein 3 family.</text>
</comment>
<evidence type="ECO:0000256" key="1">
    <source>
        <dbReference type="ARBA" id="ARBA00004418"/>
    </source>
</evidence>
<dbReference type="SMART" id="SM00062">
    <property type="entry name" value="PBPb"/>
    <property type="match status" value="1"/>
</dbReference>
<protein>
    <submittedName>
        <fullName evidence="7">Transporter substrate-binding domain-containing protein</fullName>
    </submittedName>
</protein>
<dbReference type="RefSeq" id="WP_201661349.1">
    <property type="nucleotide sequence ID" value="NZ_JAEQNC010000010.1"/>
</dbReference>
<dbReference type="Gene3D" id="3.40.190.10">
    <property type="entry name" value="Periplasmic binding protein-like II"/>
    <property type="match status" value="2"/>
</dbReference>
<dbReference type="PROSITE" id="PS01039">
    <property type="entry name" value="SBP_BACTERIAL_3"/>
    <property type="match status" value="1"/>
</dbReference>
<feature type="signal peptide" evidence="5">
    <location>
        <begin position="1"/>
        <end position="23"/>
    </location>
</feature>
<evidence type="ECO:0000313" key="8">
    <source>
        <dbReference type="Proteomes" id="UP000633219"/>
    </source>
</evidence>
<keyword evidence="8" id="KW-1185">Reference proteome</keyword>
<dbReference type="GO" id="GO:0042597">
    <property type="term" value="C:periplasmic space"/>
    <property type="evidence" value="ECO:0007669"/>
    <property type="project" value="UniProtKB-SubCell"/>
</dbReference>
<dbReference type="SUPFAM" id="SSF53850">
    <property type="entry name" value="Periplasmic binding protein-like II"/>
    <property type="match status" value="1"/>
</dbReference>
<organism evidence="7 8">
    <name type="scientific">Rhizobium setariae</name>
    <dbReference type="NCBI Taxonomy" id="2801340"/>
    <lineage>
        <taxon>Bacteria</taxon>
        <taxon>Pseudomonadati</taxon>
        <taxon>Pseudomonadota</taxon>
        <taxon>Alphaproteobacteria</taxon>
        <taxon>Hyphomicrobiales</taxon>
        <taxon>Rhizobiaceae</taxon>
        <taxon>Rhizobium/Agrobacterium group</taxon>
        <taxon>Rhizobium</taxon>
    </lineage>
</organism>
<dbReference type="InterPro" id="IPR001638">
    <property type="entry name" value="Solute-binding_3/MltF_N"/>
</dbReference>
<dbReference type="AlphaFoldDB" id="A0A937CNN1"/>
<dbReference type="EMBL" id="JAEQNC010000010">
    <property type="protein sequence ID" value="MBL0373941.1"/>
    <property type="molecule type" value="Genomic_DNA"/>
</dbReference>
<evidence type="ECO:0000256" key="4">
    <source>
        <dbReference type="RuleBase" id="RU003744"/>
    </source>
</evidence>
<accession>A0A937CNN1</accession>
<evidence type="ECO:0000256" key="2">
    <source>
        <dbReference type="ARBA" id="ARBA00010333"/>
    </source>
</evidence>
<gene>
    <name evidence="7" type="ORF">JJB09_18110</name>
</gene>
<name>A0A937CNN1_9HYPH</name>
<proteinExistence type="inferred from homology"/>
<evidence type="ECO:0000256" key="3">
    <source>
        <dbReference type="ARBA" id="ARBA00022729"/>
    </source>
</evidence>
<comment type="subcellular location">
    <subcellularLocation>
        <location evidence="1">Periplasm</location>
    </subcellularLocation>
</comment>
<dbReference type="Proteomes" id="UP000633219">
    <property type="component" value="Unassembled WGS sequence"/>
</dbReference>